<dbReference type="AlphaFoldDB" id="A0A0R2HD34"/>
<comment type="caution">
    <text evidence="1">The sequence shown here is derived from an EMBL/GenBank/DDBJ whole genome shotgun (WGS) entry which is preliminary data.</text>
</comment>
<dbReference type="Gene3D" id="3.40.50.11090">
    <property type="match status" value="1"/>
</dbReference>
<accession>A0A0R2HD34</accession>
<dbReference type="GO" id="GO:0016740">
    <property type="term" value="F:transferase activity"/>
    <property type="evidence" value="ECO:0007669"/>
    <property type="project" value="UniProtKB-KW"/>
</dbReference>
<dbReference type="Proteomes" id="UP000051841">
    <property type="component" value="Unassembled WGS sequence"/>
</dbReference>
<dbReference type="SUPFAM" id="SSF53756">
    <property type="entry name" value="UDP-Glycosyltransferase/glycogen phosphorylase"/>
    <property type="match status" value="1"/>
</dbReference>
<keyword evidence="1" id="KW-0808">Transferase</keyword>
<proteinExistence type="predicted"/>
<organism evidence="1 2">
    <name type="scientific">Kandleria vitulina DSM 20405</name>
    <dbReference type="NCBI Taxonomy" id="1410657"/>
    <lineage>
        <taxon>Bacteria</taxon>
        <taxon>Bacillati</taxon>
        <taxon>Bacillota</taxon>
        <taxon>Erysipelotrichia</taxon>
        <taxon>Erysipelotrichales</taxon>
        <taxon>Coprobacillaceae</taxon>
        <taxon>Kandleria</taxon>
    </lineage>
</organism>
<sequence length="397" mass="45971">MKGRIFMKIINKLHDKLMDIKELRRIERLCHLLEDSSFDPISNPEMPKEVKTMAIVIPVLTMSSGGGSSILRIGTYVASKGVELTYLVQGHKTHEDIKTLKKNASISIPDYKGTFKLFEEHDDHYDICMATNWLSVYYCKQLNGYKTYFIQDFEPFFYDVGDEYMLAKKTYTFGFHHISLGPWNLKQIENNVQDVHSKSDYITFPYEPKEYKMVDRDYMSYRTKNKFNMAVYIKESGRRIPAIIQYLLKETESKLKEHGIELNVYYYGLKKDVKVLSGTNLGLLTKKQLFELYKKVDFGMVASMTNISLVPYEMLATGLPTFEFKDGSYSAFLGNDTAMLIGFDPNELTNRILEVINNPQQLIDMNSKAMNQLKELSWEKTCEEFYKIITSGSKLNG</sequence>
<reference evidence="1 2" key="1">
    <citation type="journal article" date="2015" name="Genome Announc.">
        <title>Expanding the biotechnology potential of lactobacilli through comparative genomics of 213 strains and associated genera.</title>
        <authorList>
            <person name="Sun Z."/>
            <person name="Harris H.M."/>
            <person name="McCann A."/>
            <person name="Guo C."/>
            <person name="Argimon S."/>
            <person name="Zhang W."/>
            <person name="Yang X."/>
            <person name="Jeffery I.B."/>
            <person name="Cooney J.C."/>
            <person name="Kagawa T.F."/>
            <person name="Liu W."/>
            <person name="Song Y."/>
            <person name="Salvetti E."/>
            <person name="Wrobel A."/>
            <person name="Rasinkangas P."/>
            <person name="Parkhill J."/>
            <person name="Rea M.C."/>
            <person name="O'Sullivan O."/>
            <person name="Ritari J."/>
            <person name="Douillard F.P."/>
            <person name="Paul Ross R."/>
            <person name="Yang R."/>
            <person name="Briner A.E."/>
            <person name="Felis G.E."/>
            <person name="de Vos W.M."/>
            <person name="Barrangou R."/>
            <person name="Klaenhammer T.R."/>
            <person name="Caufield P.W."/>
            <person name="Cui Y."/>
            <person name="Zhang H."/>
            <person name="O'Toole P.W."/>
        </authorList>
    </citation>
    <scope>NUCLEOTIDE SEQUENCE [LARGE SCALE GENOMIC DNA]</scope>
    <source>
        <strain evidence="1 2">DSM 20405</strain>
    </source>
</reference>
<name>A0A0R2HD34_9FIRM</name>
<evidence type="ECO:0000313" key="2">
    <source>
        <dbReference type="Proteomes" id="UP000051841"/>
    </source>
</evidence>
<protein>
    <submittedName>
        <fullName evidence="1">Glycosyl transferase, group 1</fullName>
    </submittedName>
</protein>
<dbReference type="EMBL" id="JQBL01000012">
    <property type="protein sequence ID" value="KRN50206.1"/>
    <property type="molecule type" value="Genomic_DNA"/>
</dbReference>
<dbReference type="PATRIC" id="fig|1410657.5.peg.356"/>
<gene>
    <name evidence="1" type="ORF">IV49_GL000335</name>
</gene>
<keyword evidence="2" id="KW-1185">Reference proteome</keyword>
<evidence type="ECO:0000313" key="1">
    <source>
        <dbReference type="EMBL" id="KRN50206.1"/>
    </source>
</evidence>
<dbReference type="Gene3D" id="3.40.50.2000">
    <property type="entry name" value="Glycogen Phosphorylase B"/>
    <property type="match status" value="1"/>
</dbReference>